<sequence length="117" mass="12879">MTTKATQQKATEQFEGLFVEPARAYGSLALEYTEKLVGAQLDAARRYSDLSLAQARAWIAVRDADGFKQAFEGQQKAAQDLGDHVKADVEKLSTLNQDYLQKGQKLVEESLKAVGSK</sequence>
<organism evidence="2 3">
    <name type="scientific">Halomonas shengliensis</name>
    <dbReference type="NCBI Taxonomy" id="419597"/>
    <lineage>
        <taxon>Bacteria</taxon>
        <taxon>Pseudomonadati</taxon>
        <taxon>Pseudomonadota</taxon>
        <taxon>Gammaproteobacteria</taxon>
        <taxon>Oceanospirillales</taxon>
        <taxon>Halomonadaceae</taxon>
        <taxon>Halomonas</taxon>
    </lineage>
</organism>
<dbReference type="OrthoDB" id="8611311at2"/>
<evidence type="ECO:0000259" key="1">
    <source>
        <dbReference type="Pfam" id="PF09361"/>
    </source>
</evidence>
<dbReference type="InterPro" id="IPR018968">
    <property type="entry name" value="Phasin"/>
</dbReference>
<dbReference type="EMBL" id="FNIV01000001">
    <property type="protein sequence ID" value="SDN62296.1"/>
    <property type="molecule type" value="Genomic_DNA"/>
</dbReference>
<dbReference type="Pfam" id="PF09361">
    <property type="entry name" value="Phasin_2"/>
    <property type="match status" value="1"/>
</dbReference>
<feature type="domain" description="Phasin" evidence="1">
    <location>
        <begin position="19"/>
        <end position="109"/>
    </location>
</feature>
<dbReference type="AlphaFoldDB" id="A0A1H0CWW9"/>
<dbReference type="Proteomes" id="UP000199075">
    <property type="component" value="Unassembled WGS sequence"/>
</dbReference>
<gene>
    <name evidence="2" type="ORF">SAMN04487957_101179</name>
</gene>
<proteinExistence type="predicted"/>
<protein>
    <submittedName>
        <fullName evidence="2">Phasin family protein</fullName>
    </submittedName>
</protein>
<accession>A0A1H0CWW9</accession>
<evidence type="ECO:0000313" key="2">
    <source>
        <dbReference type="EMBL" id="SDN62296.1"/>
    </source>
</evidence>
<keyword evidence="3" id="KW-1185">Reference proteome</keyword>
<reference evidence="3" key="1">
    <citation type="submission" date="2016-10" db="EMBL/GenBank/DDBJ databases">
        <authorList>
            <person name="Varghese N."/>
            <person name="Submissions S."/>
        </authorList>
    </citation>
    <scope>NUCLEOTIDE SEQUENCE [LARGE SCALE GENOMIC DNA]</scope>
    <source>
        <strain evidence="3">CGMCC 1.6444</strain>
    </source>
</reference>
<dbReference type="RefSeq" id="WP_089676313.1">
    <property type="nucleotide sequence ID" value="NZ_FNIV01000001.1"/>
</dbReference>
<name>A0A1H0CWW9_9GAMM</name>
<evidence type="ECO:0000313" key="3">
    <source>
        <dbReference type="Proteomes" id="UP000199075"/>
    </source>
</evidence>